<feature type="compositionally biased region" description="Basic and acidic residues" evidence="8">
    <location>
        <begin position="573"/>
        <end position="582"/>
    </location>
</feature>
<dbReference type="PANTHER" id="PTHR10117:SF54">
    <property type="entry name" value="TRANSIENT RECEPTOR POTENTIAL-GAMMA PROTEIN"/>
    <property type="match status" value="1"/>
</dbReference>
<keyword evidence="2" id="KW-0813">Transport</keyword>
<keyword evidence="3 9" id="KW-0812">Transmembrane</keyword>
<dbReference type="GO" id="GO:0034703">
    <property type="term" value="C:cation channel complex"/>
    <property type="evidence" value="ECO:0007669"/>
    <property type="project" value="TreeGrafter"/>
</dbReference>
<feature type="compositionally biased region" description="Polar residues" evidence="8">
    <location>
        <begin position="556"/>
        <end position="566"/>
    </location>
</feature>
<keyword evidence="12" id="KW-0675">Receptor</keyword>
<dbReference type="EMBL" id="CAJPWZ010001649">
    <property type="protein sequence ID" value="CAG2220034.1"/>
    <property type="molecule type" value="Genomic_DNA"/>
</dbReference>
<name>A0A8S3SGZ9_MYTED</name>
<evidence type="ECO:0000256" key="4">
    <source>
        <dbReference type="ARBA" id="ARBA00022989"/>
    </source>
</evidence>
<dbReference type="Pfam" id="PF00520">
    <property type="entry name" value="Ion_trans"/>
    <property type="match status" value="1"/>
</dbReference>
<accession>A0A8S3SGZ9</accession>
<dbReference type="AlphaFoldDB" id="A0A8S3SGZ9"/>
<evidence type="ECO:0000256" key="9">
    <source>
        <dbReference type="SAM" id="Phobius"/>
    </source>
</evidence>
<evidence type="ECO:0000256" key="6">
    <source>
        <dbReference type="ARBA" id="ARBA00023136"/>
    </source>
</evidence>
<evidence type="ECO:0000256" key="10">
    <source>
        <dbReference type="SAM" id="SignalP"/>
    </source>
</evidence>
<feature type="transmembrane region" description="Helical" evidence="9">
    <location>
        <begin position="155"/>
        <end position="177"/>
    </location>
</feature>
<feature type="region of interest" description="Disordered" evidence="8">
    <location>
        <begin position="432"/>
        <end position="473"/>
    </location>
</feature>
<evidence type="ECO:0000256" key="3">
    <source>
        <dbReference type="ARBA" id="ARBA00022692"/>
    </source>
</evidence>
<protein>
    <submittedName>
        <fullName evidence="12">Short transient receptor potential channel 6</fullName>
    </submittedName>
</protein>
<dbReference type="GO" id="GO:0015279">
    <property type="term" value="F:store-operated calcium channel activity"/>
    <property type="evidence" value="ECO:0007669"/>
    <property type="project" value="TreeGrafter"/>
</dbReference>
<keyword evidence="13" id="KW-1185">Reference proteome</keyword>
<evidence type="ECO:0000256" key="1">
    <source>
        <dbReference type="ARBA" id="ARBA00004141"/>
    </source>
</evidence>
<comment type="subcellular location">
    <subcellularLocation>
        <location evidence="1">Membrane</location>
        <topology evidence="1">Multi-pass membrane protein</topology>
    </subcellularLocation>
</comment>
<evidence type="ECO:0000256" key="8">
    <source>
        <dbReference type="SAM" id="MobiDB-lite"/>
    </source>
</evidence>
<evidence type="ECO:0000256" key="7">
    <source>
        <dbReference type="ARBA" id="ARBA00023303"/>
    </source>
</evidence>
<evidence type="ECO:0000313" key="13">
    <source>
        <dbReference type="Proteomes" id="UP000683360"/>
    </source>
</evidence>
<evidence type="ECO:0000256" key="5">
    <source>
        <dbReference type="ARBA" id="ARBA00023065"/>
    </source>
</evidence>
<feature type="domain" description="Ion transport" evidence="11">
    <location>
        <begin position="92"/>
        <end position="284"/>
    </location>
</feature>
<dbReference type="GO" id="GO:0051480">
    <property type="term" value="P:regulation of cytosolic calcium ion concentration"/>
    <property type="evidence" value="ECO:0007669"/>
    <property type="project" value="TreeGrafter"/>
</dbReference>
<keyword evidence="6 9" id="KW-0472">Membrane</keyword>
<keyword evidence="7" id="KW-0407">Ion channel</keyword>
<keyword evidence="10" id="KW-0732">Signal</keyword>
<dbReference type="OrthoDB" id="2373987at2759"/>
<dbReference type="Proteomes" id="UP000683360">
    <property type="component" value="Unassembled WGS sequence"/>
</dbReference>
<evidence type="ECO:0000313" key="12">
    <source>
        <dbReference type="EMBL" id="CAG2220034.1"/>
    </source>
</evidence>
<feature type="transmembrane region" description="Helical" evidence="9">
    <location>
        <begin position="252"/>
        <end position="273"/>
    </location>
</feature>
<evidence type="ECO:0000259" key="11">
    <source>
        <dbReference type="Pfam" id="PF00520"/>
    </source>
</evidence>
<reference evidence="12" key="1">
    <citation type="submission" date="2021-03" db="EMBL/GenBank/DDBJ databases">
        <authorList>
            <person name="Bekaert M."/>
        </authorList>
    </citation>
    <scope>NUCLEOTIDE SEQUENCE</scope>
</reference>
<dbReference type="PRINTS" id="PR01097">
    <property type="entry name" value="TRNSRECEPTRP"/>
</dbReference>
<dbReference type="InterPro" id="IPR002153">
    <property type="entry name" value="TRPC_channel"/>
</dbReference>
<feature type="signal peptide" evidence="10">
    <location>
        <begin position="1"/>
        <end position="18"/>
    </location>
</feature>
<gene>
    <name evidence="12" type="ORF">MEDL_33593</name>
</gene>
<organism evidence="12 13">
    <name type="scientific">Mytilus edulis</name>
    <name type="common">Blue mussel</name>
    <dbReference type="NCBI Taxonomy" id="6550"/>
    <lineage>
        <taxon>Eukaryota</taxon>
        <taxon>Metazoa</taxon>
        <taxon>Spiralia</taxon>
        <taxon>Lophotrochozoa</taxon>
        <taxon>Mollusca</taxon>
        <taxon>Bivalvia</taxon>
        <taxon>Autobranchia</taxon>
        <taxon>Pteriomorphia</taxon>
        <taxon>Mytilida</taxon>
        <taxon>Mytiloidea</taxon>
        <taxon>Mytilidae</taxon>
        <taxon>Mytilinae</taxon>
        <taxon>Mytilus</taxon>
    </lineage>
</organism>
<proteinExistence type="predicted"/>
<feature type="chain" id="PRO_5035921125" evidence="10">
    <location>
        <begin position="19"/>
        <end position="582"/>
    </location>
</feature>
<sequence length="582" mass="66437">MPSVILYLLHLLLGAVMRCPVTKFITHTTSHVCFLILLAAATFRLAESGISITSTKEFTDPAFIHLSKDEKINSLLKETLRPANTLLTRVQFCIVFWILARFHWKADDPEIVSDVLFAIANVISFARTTFLMPAFEVLGPLQISLGRMIGDITRFMVLFTLVLFAFMVGLHNLYWYYGAQRIKMVMGDQTAYVHAAEAFQGLKQTFYSLFWSMFGQVSINDISVKHPGPDGVFTAKDPNNVMESSTSIVEGVGTYLFGIYHVVIIIVLINMLIAMMSHSFEDIQTDCDVEWKFARTKLWMNYMDDGSTLPVPFNMIPTPKSIYYIWRSFRFLFSRKANGDWLDYQRARKKTFIKRRREIVCKTLELKTEETTYTEIMQRLVKRYLFKLERARDEKEMVNVPALRTEEVEIVDTNDAPPPVPDTPNRIPYATPPIHEEEDEISCNQRSGKPGLKRKTTARQQTRRVSNSVPSGPTTLVIPQLDAIQRSQKLLDVRLQHLQASSKENNRIIDDVEFLRKVMTENQKALYNIIQALGNMQGEIVNLVKCFAPIPASNDVVPSTHQNSKSGQKKRSSHADDAESEV</sequence>
<dbReference type="PANTHER" id="PTHR10117">
    <property type="entry name" value="TRANSIENT RECEPTOR POTENTIAL CHANNEL"/>
    <property type="match status" value="1"/>
</dbReference>
<keyword evidence="5" id="KW-0406">Ion transport</keyword>
<dbReference type="GO" id="GO:0070679">
    <property type="term" value="F:inositol 1,4,5 trisphosphate binding"/>
    <property type="evidence" value="ECO:0007669"/>
    <property type="project" value="TreeGrafter"/>
</dbReference>
<keyword evidence="4 9" id="KW-1133">Transmembrane helix</keyword>
<comment type="caution">
    <text evidence="12">The sequence shown here is derived from an EMBL/GenBank/DDBJ whole genome shotgun (WGS) entry which is preliminary data.</text>
</comment>
<evidence type="ECO:0000256" key="2">
    <source>
        <dbReference type="ARBA" id="ARBA00022448"/>
    </source>
</evidence>
<dbReference type="InterPro" id="IPR005821">
    <property type="entry name" value="Ion_trans_dom"/>
</dbReference>
<dbReference type="GO" id="GO:0005886">
    <property type="term" value="C:plasma membrane"/>
    <property type="evidence" value="ECO:0007669"/>
    <property type="project" value="TreeGrafter"/>
</dbReference>
<feature type="region of interest" description="Disordered" evidence="8">
    <location>
        <begin position="556"/>
        <end position="582"/>
    </location>
</feature>